<dbReference type="GO" id="GO:0019888">
    <property type="term" value="F:protein phosphatase regulator activity"/>
    <property type="evidence" value="ECO:0007669"/>
    <property type="project" value="InterPro"/>
</dbReference>
<evidence type="ECO:0000313" key="2">
    <source>
        <dbReference type="EMBL" id="KAE8687394.1"/>
    </source>
</evidence>
<feature type="compositionally biased region" description="Basic and acidic residues" evidence="1">
    <location>
        <begin position="315"/>
        <end position="326"/>
    </location>
</feature>
<dbReference type="Gene3D" id="1.25.10.10">
    <property type="entry name" value="Leucine-rich Repeat Variant"/>
    <property type="match status" value="2"/>
</dbReference>
<dbReference type="Proteomes" id="UP000436088">
    <property type="component" value="Unassembled WGS sequence"/>
</dbReference>
<dbReference type="Pfam" id="PF01603">
    <property type="entry name" value="B56"/>
    <property type="match status" value="2"/>
</dbReference>
<comment type="caution">
    <text evidence="2">The sequence shown here is derived from an EMBL/GenBank/DDBJ whole genome shotgun (WGS) entry which is preliminary data.</text>
</comment>
<dbReference type="InterPro" id="IPR002554">
    <property type="entry name" value="PP2A_B56"/>
</dbReference>
<keyword evidence="3" id="KW-1185">Reference proteome</keyword>
<protein>
    <submittedName>
        <fullName evidence="2">Serine/threonine protein phosphatase 2A 57 kDa regulatory subunit B' theta isoform</fullName>
    </submittedName>
</protein>
<feature type="compositionally biased region" description="Low complexity" evidence="1">
    <location>
        <begin position="26"/>
        <end position="56"/>
    </location>
</feature>
<sequence length="334" mass="37658">MLKQILSKLPWKSSKSGDHREHGGHHSTYSSVSGGGSRSSDLGTGKSENSSVSSFNVPNSTADVGWKGADLKPNGNHVFSSYEALPAFKDVPASERQNLFIKKLSLCCVVFDFTDPTKNLKEKEIKQQALLELFEYASDTGIGHRFFKKNGLKQPRGQELELRASSKMLLFESINKHQTPGMNLLLITPMLLDLGVSVDMNKRLTWDLHPILHLSPSSRASFIFVEQRSHREFNHSKPQSNTANYFTSTGKKCEESLEVWNQAVHSLTLNVCKIFYDLDRELYKECLLKFQEDEETNAKCENTWKRLEELAEKKDFSSESMLETRKSIGNGSSG</sequence>
<evidence type="ECO:0000313" key="3">
    <source>
        <dbReference type="Proteomes" id="UP000436088"/>
    </source>
</evidence>
<organism evidence="2 3">
    <name type="scientific">Hibiscus syriacus</name>
    <name type="common">Rose of Sharon</name>
    <dbReference type="NCBI Taxonomy" id="106335"/>
    <lineage>
        <taxon>Eukaryota</taxon>
        <taxon>Viridiplantae</taxon>
        <taxon>Streptophyta</taxon>
        <taxon>Embryophyta</taxon>
        <taxon>Tracheophyta</taxon>
        <taxon>Spermatophyta</taxon>
        <taxon>Magnoliopsida</taxon>
        <taxon>eudicotyledons</taxon>
        <taxon>Gunneridae</taxon>
        <taxon>Pentapetalae</taxon>
        <taxon>rosids</taxon>
        <taxon>malvids</taxon>
        <taxon>Malvales</taxon>
        <taxon>Malvaceae</taxon>
        <taxon>Malvoideae</taxon>
        <taxon>Hibiscus</taxon>
    </lineage>
</organism>
<feature type="region of interest" description="Disordered" evidence="1">
    <location>
        <begin position="315"/>
        <end position="334"/>
    </location>
</feature>
<reference evidence="2" key="1">
    <citation type="submission" date="2019-09" db="EMBL/GenBank/DDBJ databases">
        <title>Draft genome information of white flower Hibiscus syriacus.</title>
        <authorList>
            <person name="Kim Y.-M."/>
        </authorList>
    </citation>
    <scope>NUCLEOTIDE SEQUENCE [LARGE SCALE GENOMIC DNA]</scope>
    <source>
        <strain evidence="2">YM2019G1</strain>
    </source>
</reference>
<dbReference type="PANTHER" id="PTHR10257">
    <property type="entry name" value="SERINE/THREONINE PROTEIN PHOSPHATASE 2A PP2A REGULATORY SUBUNIT B"/>
    <property type="match status" value="1"/>
</dbReference>
<dbReference type="AlphaFoldDB" id="A0A6A2Z5Y5"/>
<name>A0A6A2Z5Y5_HIBSY</name>
<dbReference type="EMBL" id="VEPZ02001205">
    <property type="protein sequence ID" value="KAE8687394.1"/>
    <property type="molecule type" value="Genomic_DNA"/>
</dbReference>
<dbReference type="GO" id="GO:0007165">
    <property type="term" value="P:signal transduction"/>
    <property type="evidence" value="ECO:0007669"/>
    <property type="project" value="InterPro"/>
</dbReference>
<gene>
    <name evidence="2" type="ORF">F3Y22_tig00111022pilonHSYRG00660</name>
</gene>
<proteinExistence type="predicted"/>
<dbReference type="InterPro" id="IPR016024">
    <property type="entry name" value="ARM-type_fold"/>
</dbReference>
<dbReference type="GO" id="GO:0000159">
    <property type="term" value="C:protein phosphatase type 2A complex"/>
    <property type="evidence" value="ECO:0007669"/>
    <property type="project" value="InterPro"/>
</dbReference>
<evidence type="ECO:0000256" key="1">
    <source>
        <dbReference type="SAM" id="MobiDB-lite"/>
    </source>
</evidence>
<dbReference type="InterPro" id="IPR011989">
    <property type="entry name" value="ARM-like"/>
</dbReference>
<feature type="region of interest" description="Disordered" evidence="1">
    <location>
        <begin position="1"/>
        <end position="56"/>
    </location>
</feature>
<dbReference type="SUPFAM" id="SSF48371">
    <property type="entry name" value="ARM repeat"/>
    <property type="match status" value="1"/>
</dbReference>
<dbReference type="PANTHER" id="PTHR10257:SF66">
    <property type="entry name" value="SERINE_THREONINE PROTEIN PHOSPHATASE 2A 59 KDA REGULATORY SUBUNIT B' ETA ISOFORM"/>
    <property type="match status" value="1"/>
</dbReference>
<accession>A0A6A2Z5Y5</accession>